<name>A0A915YEI1_9BACT</name>
<dbReference type="AlphaFoldDB" id="A0A915YEI1"/>
<dbReference type="RefSeq" id="WP_264792804.1">
    <property type="nucleotide sequence ID" value="NZ_AP026867.1"/>
</dbReference>
<accession>A0A915YEI1</accession>
<dbReference type="KEGG" id="aup:AsAng_0023620"/>
<dbReference type="EMBL" id="AP026867">
    <property type="protein sequence ID" value="BDS11648.1"/>
    <property type="molecule type" value="Genomic_DNA"/>
</dbReference>
<dbReference type="InterPro" id="IPR026444">
    <property type="entry name" value="Secre_tail"/>
</dbReference>
<feature type="signal peptide" evidence="1">
    <location>
        <begin position="1"/>
        <end position="23"/>
    </location>
</feature>
<keyword evidence="4" id="KW-1185">Reference proteome</keyword>
<feature type="chain" id="PRO_5036673189" evidence="1">
    <location>
        <begin position="24"/>
        <end position="379"/>
    </location>
</feature>
<dbReference type="Proteomes" id="UP001060919">
    <property type="component" value="Chromosome"/>
</dbReference>
<protein>
    <submittedName>
        <fullName evidence="3">T9SS type A sorting domain-containing protein</fullName>
    </submittedName>
</protein>
<proteinExistence type="predicted"/>
<gene>
    <name evidence="3" type="ORF">AsAng_0023620</name>
</gene>
<keyword evidence="1" id="KW-0732">Signal</keyword>
<evidence type="ECO:0000313" key="3">
    <source>
        <dbReference type="EMBL" id="BDS11648.1"/>
    </source>
</evidence>
<dbReference type="NCBIfam" id="TIGR04183">
    <property type="entry name" value="Por_Secre_tail"/>
    <property type="match status" value="1"/>
</dbReference>
<evidence type="ECO:0000313" key="4">
    <source>
        <dbReference type="Proteomes" id="UP001060919"/>
    </source>
</evidence>
<sequence>MYNSFLFSYCILCFLGASVPSKAQLINWVTETGLPLGSTFVDGQIITNIAGTGLDARINVTIVGTDPKIDATDPAKIFIRDRTNCSFTLTFLNGSTNIQLGNSQNLLSGETITISNPNQQNITLQQTSNNSGGLMTIDGIAVPALNTPVVQDNHAVIKEVNDGAGTDWLVTMDSITSFTWLYNKTTGTSATEGFRLTLSSPILLPIQLINFSVEKQSNQSVVLHWQTETETNNDYFMIERSLDGFSWEQLATIKGNGTSSTLSTYRTIDSTPYCGVSYYRLLQTDFDGNIFYSPIKAIRIKKGKNLKLYPNPTNGQVTLEGNDITQHPIKIYDAMGKDITPFVQPIAPSRIKNTIDLSNLDTGLYYIKTPYKTYTIYKK</sequence>
<dbReference type="Pfam" id="PF18962">
    <property type="entry name" value="Por_Secre_tail"/>
    <property type="match status" value="1"/>
</dbReference>
<organism evidence="3 4">
    <name type="scientific">Aureispira anguillae</name>
    <dbReference type="NCBI Taxonomy" id="2864201"/>
    <lineage>
        <taxon>Bacteria</taxon>
        <taxon>Pseudomonadati</taxon>
        <taxon>Bacteroidota</taxon>
        <taxon>Saprospiria</taxon>
        <taxon>Saprospirales</taxon>
        <taxon>Saprospiraceae</taxon>
        <taxon>Aureispira</taxon>
    </lineage>
</organism>
<reference evidence="3" key="1">
    <citation type="submission" date="2022-09" db="EMBL/GenBank/DDBJ databases">
        <title>Aureispira anguillicida sp. nov., isolated from Leptocephalus of Japanese eel Anguilla japonica.</title>
        <authorList>
            <person name="Yuasa K."/>
            <person name="Mekata T."/>
            <person name="Ikunari K."/>
        </authorList>
    </citation>
    <scope>NUCLEOTIDE SEQUENCE</scope>
    <source>
        <strain evidence="3">EL160426</strain>
    </source>
</reference>
<feature type="domain" description="Secretion system C-terminal sorting" evidence="2">
    <location>
        <begin position="308"/>
        <end position="379"/>
    </location>
</feature>
<evidence type="ECO:0000259" key="2">
    <source>
        <dbReference type="Pfam" id="PF18962"/>
    </source>
</evidence>
<evidence type="ECO:0000256" key="1">
    <source>
        <dbReference type="SAM" id="SignalP"/>
    </source>
</evidence>